<dbReference type="Pfam" id="PF01380">
    <property type="entry name" value="SIS"/>
    <property type="match status" value="1"/>
</dbReference>
<evidence type="ECO:0000313" key="6">
    <source>
        <dbReference type="EMBL" id="MFD1039747.1"/>
    </source>
</evidence>
<evidence type="ECO:0000256" key="1">
    <source>
        <dbReference type="ARBA" id="ARBA00023015"/>
    </source>
</evidence>
<keyword evidence="7" id="KW-1185">Reference proteome</keyword>
<keyword evidence="1" id="KW-0805">Transcription regulation</keyword>
<dbReference type="InterPro" id="IPR036388">
    <property type="entry name" value="WH-like_DNA-bd_sf"/>
</dbReference>
<evidence type="ECO:0000256" key="3">
    <source>
        <dbReference type="ARBA" id="ARBA00023163"/>
    </source>
</evidence>
<dbReference type="PANTHER" id="PTHR30514:SF1">
    <property type="entry name" value="HTH-TYPE TRANSCRIPTIONAL REGULATOR HEXR-RELATED"/>
    <property type="match status" value="1"/>
</dbReference>
<dbReference type="CDD" id="cd05013">
    <property type="entry name" value="SIS_RpiR"/>
    <property type="match status" value="1"/>
</dbReference>
<evidence type="ECO:0000259" key="4">
    <source>
        <dbReference type="PROSITE" id="PS51071"/>
    </source>
</evidence>
<accession>A0ABW3LNZ3</accession>
<sequence length="281" mass="30959">MYNGMERIRQGISSLRPSEQKVAQYIVNNPKDILDMPIALLAKNTITSEATIIRMCRSLHIKGFRELKLSISASINQDVMGTDRYEDISADADLSQIINFVSHNNFRSIKSTLSLIDEETIGESISLLDNARKIIVIGVGASAIVALDFEQKCKRINKWCEALTDSHTQLTSAVHLTPKDVVIAISYSGETKEIIDTVKIAKQNQASIISLTGYGTNTVQNLSTINLYASPLEKSIRSGATASRIAQLNIIDILFTGLASLNFELSVDLLDKTREAIQSRD</sequence>
<keyword evidence="3" id="KW-0804">Transcription</keyword>
<dbReference type="PANTHER" id="PTHR30514">
    <property type="entry name" value="GLUCOKINASE"/>
    <property type="match status" value="1"/>
</dbReference>
<dbReference type="InterPro" id="IPR047640">
    <property type="entry name" value="RpiR-like"/>
</dbReference>
<evidence type="ECO:0000256" key="2">
    <source>
        <dbReference type="ARBA" id="ARBA00023125"/>
    </source>
</evidence>
<dbReference type="InterPro" id="IPR009057">
    <property type="entry name" value="Homeodomain-like_sf"/>
</dbReference>
<dbReference type="RefSeq" id="WP_390363404.1">
    <property type="nucleotide sequence ID" value="NZ_JBHTKJ010000046.1"/>
</dbReference>
<dbReference type="SUPFAM" id="SSF46689">
    <property type="entry name" value="Homeodomain-like"/>
    <property type="match status" value="1"/>
</dbReference>
<reference evidence="7" key="1">
    <citation type="journal article" date="2019" name="Int. J. Syst. Evol. Microbiol.">
        <title>The Global Catalogue of Microorganisms (GCM) 10K type strain sequencing project: providing services to taxonomists for standard genome sequencing and annotation.</title>
        <authorList>
            <consortium name="The Broad Institute Genomics Platform"/>
            <consortium name="The Broad Institute Genome Sequencing Center for Infectious Disease"/>
            <person name="Wu L."/>
            <person name="Ma J."/>
        </authorList>
    </citation>
    <scope>NUCLEOTIDE SEQUENCE [LARGE SCALE GENOMIC DNA]</scope>
    <source>
        <strain evidence="7">CCUG 56754</strain>
    </source>
</reference>
<feature type="domain" description="HTH rpiR-type" evidence="4">
    <location>
        <begin position="2"/>
        <end position="78"/>
    </location>
</feature>
<keyword evidence="2" id="KW-0238">DNA-binding</keyword>
<name>A0ABW3LNZ3_9BACI</name>
<dbReference type="Pfam" id="PF01418">
    <property type="entry name" value="HTH_6"/>
    <property type="match status" value="1"/>
</dbReference>
<evidence type="ECO:0000313" key="7">
    <source>
        <dbReference type="Proteomes" id="UP001597040"/>
    </source>
</evidence>
<protein>
    <submittedName>
        <fullName evidence="6">MurR/RpiR family transcriptional regulator</fullName>
    </submittedName>
</protein>
<gene>
    <name evidence="6" type="ORF">ACFQ3N_15270</name>
</gene>
<dbReference type="Gene3D" id="1.10.10.10">
    <property type="entry name" value="Winged helix-like DNA-binding domain superfamily/Winged helix DNA-binding domain"/>
    <property type="match status" value="1"/>
</dbReference>
<dbReference type="InterPro" id="IPR035472">
    <property type="entry name" value="RpiR-like_SIS"/>
</dbReference>
<dbReference type="PROSITE" id="PS51464">
    <property type="entry name" value="SIS"/>
    <property type="match status" value="1"/>
</dbReference>
<dbReference type="Gene3D" id="3.40.50.10490">
    <property type="entry name" value="Glucose-6-phosphate isomerase like protein, domain 1"/>
    <property type="match status" value="1"/>
</dbReference>
<dbReference type="EMBL" id="JBHTKJ010000046">
    <property type="protein sequence ID" value="MFD1039747.1"/>
    <property type="molecule type" value="Genomic_DNA"/>
</dbReference>
<feature type="domain" description="SIS" evidence="5">
    <location>
        <begin position="124"/>
        <end position="264"/>
    </location>
</feature>
<evidence type="ECO:0000259" key="5">
    <source>
        <dbReference type="PROSITE" id="PS51464"/>
    </source>
</evidence>
<dbReference type="InterPro" id="IPR000281">
    <property type="entry name" value="HTH_RpiR"/>
</dbReference>
<dbReference type="InterPro" id="IPR001347">
    <property type="entry name" value="SIS_dom"/>
</dbReference>
<dbReference type="Proteomes" id="UP001597040">
    <property type="component" value="Unassembled WGS sequence"/>
</dbReference>
<comment type="caution">
    <text evidence="6">The sequence shown here is derived from an EMBL/GenBank/DDBJ whole genome shotgun (WGS) entry which is preliminary data.</text>
</comment>
<organism evidence="6 7">
    <name type="scientific">Virgibacillus byunsanensis</name>
    <dbReference type="NCBI Taxonomy" id="570945"/>
    <lineage>
        <taxon>Bacteria</taxon>
        <taxon>Bacillati</taxon>
        <taxon>Bacillota</taxon>
        <taxon>Bacilli</taxon>
        <taxon>Bacillales</taxon>
        <taxon>Bacillaceae</taxon>
        <taxon>Virgibacillus</taxon>
    </lineage>
</organism>
<dbReference type="InterPro" id="IPR046348">
    <property type="entry name" value="SIS_dom_sf"/>
</dbReference>
<proteinExistence type="predicted"/>
<dbReference type="SUPFAM" id="SSF53697">
    <property type="entry name" value="SIS domain"/>
    <property type="match status" value="1"/>
</dbReference>
<dbReference type="PROSITE" id="PS51071">
    <property type="entry name" value="HTH_RPIR"/>
    <property type="match status" value="1"/>
</dbReference>